<protein>
    <submittedName>
        <fullName evidence="5">GlxA family transcriptional regulator</fullName>
    </submittedName>
</protein>
<dbReference type="PROSITE" id="PS00041">
    <property type="entry name" value="HTH_ARAC_FAMILY_1"/>
    <property type="match status" value="1"/>
</dbReference>
<dbReference type="InterPro" id="IPR018060">
    <property type="entry name" value="HTH_AraC"/>
</dbReference>
<dbReference type="KEGG" id="lcae:K3721_04535"/>
<dbReference type="GO" id="GO:0043565">
    <property type="term" value="F:sequence-specific DNA binding"/>
    <property type="evidence" value="ECO:0007669"/>
    <property type="project" value="InterPro"/>
</dbReference>
<dbReference type="InterPro" id="IPR002818">
    <property type="entry name" value="DJ-1/PfpI"/>
</dbReference>
<dbReference type="InterPro" id="IPR018062">
    <property type="entry name" value="HTH_AraC-typ_CS"/>
</dbReference>
<keyword evidence="3" id="KW-0804">Transcription</keyword>
<evidence type="ECO:0000256" key="2">
    <source>
        <dbReference type="ARBA" id="ARBA00023125"/>
    </source>
</evidence>
<dbReference type="Proteomes" id="UP001058713">
    <property type="component" value="Chromosome"/>
</dbReference>
<organism evidence="5 6">
    <name type="scientific">Leisingera caerulea</name>
    <name type="common">Phaeobacter caeruleus</name>
    <dbReference type="NCBI Taxonomy" id="506591"/>
    <lineage>
        <taxon>Bacteria</taxon>
        <taxon>Pseudomonadati</taxon>
        <taxon>Pseudomonadota</taxon>
        <taxon>Alphaproteobacteria</taxon>
        <taxon>Rhodobacterales</taxon>
        <taxon>Roseobacteraceae</taxon>
        <taxon>Leisingera</taxon>
    </lineage>
</organism>
<evidence type="ECO:0000313" key="6">
    <source>
        <dbReference type="Proteomes" id="UP001058713"/>
    </source>
</evidence>
<dbReference type="Gene3D" id="3.40.50.880">
    <property type="match status" value="1"/>
</dbReference>
<keyword evidence="2" id="KW-0238">DNA-binding</keyword>
<dbReference type="SUPFAM" id="SSF52317">
    <property type="entry name" value="Class I glutamine amidotransferase-like"/>
    <property type="match status" value="1"/>
</dbReference>
<dbReference type="InterPro" id="IPR009057">
    <property type="entry name" value="Homeodomain-like_sf"/>
</dbReference>
<reference evidence="5" key="1">
    <citation type="submission" date="2021-08" db="EMBL/GenBank/DDBJ databases">
        <authorList>
            <person name="Nwanade C."/>
            <person name="Wang M."/>
            <person name="Masoudi A."/>
            <person name="Yu Z."/>
            <person name="Liu J."/>
        </authorList>
    </citation>
    <scope>NUCLEOTIDE SEQUENCE</scope>
    <source>
        <strain evidence="5">S122</strain>
    </source>
</reference>
<sequence>MTLRSFVPKGAASFRVDYDGPPKDIYFLLLPKLTMLAFSAAVEPLRIANQVTGKELYRWFLISEDGAPVPCSNGIEINTGMTLEDLPRGSFAFVCSGIEPSDSTSPRTLAWIRRQNAHGSRFGGICTGAFALAQAGILQDQRFTLHWENQPSFSEYFPGLEPTANLYEIDNWLMTCGGGNAATDMMLEMIETDHGKDLAVIVSDMCIHFRSNNREALQKSAYSVALSSRNQHLINAMQFMHDTIEEPVEIGVVAEHAQISRRQLERLFQRYAGTSPVQFYIELRVGRALALLNETNMTVAEISAATGFSSATQLSIRFKKRYGQSPASFRKSWAEKAARE</sequence>
<gene>
    <name evidence="5" type="ORF">K3721_04535</name>
</gene>
<name>A0A9Q9M1N3_LEICA</name>
<dbReference type="AlphaFoldDB" id="A0A9Q9M1N3"/>
<dbReference type="GO" id="GO:0003700">
    <property type="term" value="F:DNA-binding transcription factor activity"/>
    <property type="evidence" value="ECO:0007669"/>
    <property type="project" value="InterPro"/>
</dbReference>
<dbReference type="Pfam" id="PF12833">
    <property type="entry name" value="HTH_18"/>
    <property type="match status" value="1"/>
</dbReference>
<proteinExistence type="predicted"/>
<dbReference type="Gene3D" id="1.10.10.60">
    <property type="entry name" value="Homeodomain-like"/>
    <property type="match status" value="1"/>
</dbReference>
<dbReference type="PROSITE" id="PS01124">
    <property type="entry name" value="HTH_ARAC_FAMILY_2"/>
    <property type="match status" value="1"/>
</dbReference>
<dbReference type="InterPro" id="IPR052158">
    <property type="entry name" value="INH-QAR"/>
</dbReference>
<keyword evidence="1" id="KW-0805">Transcription regulation</keyword>
<feature type="domain" description="HTH araC/xylS-type" evidence="4">
    <location>
        <begin position="234"/>
        <end position="332"/>
    </location>
</feature>
<dbReference type="PANTHER" id="PTHR43130">
    <property type="entry name" value="ARAC-FAMILY TRANSCRIPTIONAL REGULATOR"/>
    <property type="match status" value="1"/>
</dbReference>
<evidence type="ECO:0000256" key="3">
    <source>
        <dbReference type="ARBA" id="ARBA00023163"/>
    </source>
</evidence>
<dbReference type="InterPro" id="IPR029062">
    <property type="entry name" value="Class_I_gatase-like"/>
</dbReference>
<dbReference type="RefSeq" id="WP_259972006.1">
    <property type="nucleotide sequence ID" value="NZ_CP081070.1"/>
</dbReference>
<evidence type="ECO:0000256" key="1">
    <source>
        <dbReference type="ARBA" id="ARBA00023015"/>
    </source>
</evidence>
<accession>A0A9Q9M1N3</accession>
<dbReference type="SMART" id="SM00342">
    <property type="entry name" value="HTH_ARAC"/>
    <property type="match status" value="1"/>
</dbReference>
<dbReference type="EMBL" id="CP081070">
    <property type="protein sequence ID" value="UWQ54802.1"/>
    <property type="molecule type" value="Genomic_DNA"/>
</dbReference>
<dbReference type="SUPFAM" id="SSF46689">
    <property type="entry name" value="Homeodomain-like"/>
    <property type="match status" value="2"/>
</dbReference>
<dbReference type="CDD" id="cd03136">
    <property type="entry name" value="GATase1_AraC_ArgR_like"/>
    <property type="match status" value="1"/>
</dbReference>
<evidence type="ECO:0000259" key="4">
    <source>
        <dbReference type="PROSITE" id="PS01124"/>
    </source>
</evidence>
<dbReference type="Pfam" id="PF01965">
    <property type="entry name" value="DJ-1_PfpI"/>
    <property type="match status" value="1"/>
</dbReference>
<dbReference type="PANTHER" id="PTHR43130:SF3">
    <property type="entry name" value="HTH-TYPE TRANSCRIPTIONAL REGULATOR RV1931C"/>
    <property type="match status" value="1"/>
</dbReference>
<evidence type="ECO:0000313" key="5">
    <source>
        <dbReference type="EMBL" id="UWQ54802.1"/>
    </source>
</evidence>